<dbReference type="Proteomes" id="UP001202922">
    <property type="component" value="Unassembled WGS sequence"/>
</dbReference>
<reference evidence="4 5" key="1">
    <citation type="submission" date="2022-03" db="EMBL/GenBank/DDBJ databases">
        <title>Sinomonas sp. isolated from a soil.</title>
        <authorList>
            <person name="Han J."/>
            <person name="Kim D.-U."/>
        </authorList>
    </citation>
    <scope>NUCLEOTIDE SEQUENCE [LARGE SCALE GENOMIC DNA]</scope>
    <source>
        <strain evidence="4 5">5-5</strain>
    </source>
</reference>
<dbReference type="EMBL" id="JAKZBV010000001">
    <property type="protein sequence ID" value="MCH6472141.1"/>
    <property type="molecule type" value="Genomic_DNA"/>
</dbReference>
<sequence length="200" mass="21939">MDSSNGSVRRSARERIMEAARELFAAQGIRSTGIEELISKAKVAKATFYSHFHSKDELVLACLARLHEARSHAIEEAVHRQNGDPRGLLGIFDALFDAFRAGVNDSSSFVHVLMEMGAEHPLGAASIEYMAKSKAQITRLAKEAGVPDEDFFAQQCLVLLKGAVVAAAQRDWDEFDQARQMVAGLIESHLGVEEDATARR</sequence>
<evidence type="ECO:0000256" key="2">
    <source>
        <dbReference type="PROSITE-ProRule" id="PRU00335"/>
    </source>
</evidence>
<organism evidence="4 5">
    <name type="scientific">Sinomonas terrae</name>
    <dbReference type="NCBI Taxonomy" id="2908838"/>
    <lineage>
        <taxon>Bacteria</taxon>
        <taxon>Bacillati</taxon>
        <taxon>Actinomycetota</taxon>
        <taxon>Actinomycetes</taxon>
        <taxon>Micrococcales</taxon>
        <taxon>Micrococcaceae</taxon>
        <taxon>Sinomonas</taxon>
    </lineage>
</organism>
<dbReference type="InterPro" id="IPR050109">
    <property type="entry name" value="HTH-type_TetR-like_transc_reg"/>
</dbReference>
<evidence type="ECO:0000256" key="1">
    <source>
        <dbReference type="ARBA" id="ARBA00023125"/>
    </source>
</evidence>
<evidence type="ECO:0000313" key="4">
    <source>
        <dbReference type="EMBL" id="MCH6472141.1"/>
    </source>
</evidence>
<dbReference type="RefSeq" id="WP_241056050.1">
    <property type="nucleotide sequence ID" value="NZ_JAKZBV010000001.1"/>
</dbReference>
<accession>A0ABS9U625</accession>
<dbReference type="PROSITE" id="PS50977">
    <property type="entry name" value="HTH_TETR_2"/>
    <property type="match status" value="1"/>
</dbReference>
<feature type="DNA-binding region" description="H-T-H motif" evidence="2">
    <location>
        <begin position="33"/>
        <end position="52"/>
    </location>
</feature>
<dbReference type="SUPFAM" id="SSF46689">
    <property type="entry name" value="Homeodomain-like"/>
    <property type="match status" value="1"/>
</dbReference>
<dbReference type="PANTHER" id="PTHR30055">
    <property type="entry name" value="HTH-TYPE TRANSCRIPTIONAL REGULATOR RUTR"/>
    <property type="match status" value="1"/>
</dbReference>
<feature type="domain" description="HTH tetR-type" evidence="3">
    <location>
        <begin position="10"/>
        <end position="70"/>
    </location>
</feature>
<keyword evidence="1 2" id="KW-0238">DNA-binding</keyword>
<dbReference type="Gene3D" id="1.10.357.10">
    <property type="entry name" value="Tetracycline Repressor, domain 2"/>
    <property type="match status" value="1"/>
</dbReference>
<dbReference type="InterPro" id="IPR001647">
    <property type="entry name" value="HTH_TetR"/>
</dbReference>
<evidence type="ECO:0000313" key="5">
    <source>
        <dbReference type="Proteomes" id="UP001202922"/>
    </source>
</evidence>
<dbReference type="Pfam" id="PF00440">
    <property type="entry name" value="TetR_N"/>
    <property type="match status" value="1"/>
</dbReference>
<proteinExistence type="predicted"/>
<comment type="caution">
    <text evidence="4">The sequence shown here is derived from an EMBL/GenBank/DDBJ whole genome shotgun (WGS) entry which is preliminary data.</text>
</comment>
<keyword evidence="5" id="KW-1185">Reference proteome</keyword>
<protein>
    <submittedName>
        <fullName evidence="4">TetR/AcrR family transcriptional regulator</fullName>
    </submittedName>
</protein>
<dbReference type="PRINTS" id="PR00455">
    <property type="entry name" value="HTHTETR"/>
</dbReference>
<evidence type="ECO:0000259" key="3">
    <source>
        <dbReference type="PROSITE" id="PS50977"/>
    </source>
</evidence>
<dbReference type="PANTHER" id="PTHR30055:SF200">
    <property type="entry name" value="HTH-TYPE TRANSCRIPTIONAL REPRESSOR BDCR"/>
    <property type="match status" value="1"/>
</dbReference>
<dbReference type="InterPro" id="IPR009057">
    <property type="entry name" value="Homeodomain-like_sf"/>
</dbReference>
<gene>
    <name evidence="4" type="ORF">L0M17_19615</name>
</gene>
<name>A0ABS9U625_9MICC</name>